<proteinExistence type="predicted"/>
<reference evidence="1 2" key="1">
    <citation type="submission" date="2018-12" db="EMBL/GenBank/DDBJ databases">
        <title>Dyella dinghuensis sp. nov. DHOA06 and Dyella choica sp. nov. 4M-K27, isolated from forest soil.</title>
        <authorList>
            <person name="Qiu L.-H."/>
            <person name="Gao Z.-H."/>
        </authorList>
    </citation>
    <scope>NUCLEOTIDE SEQUENCE [LARGE SCALE GENOMIC DNA]</scope>
    <source>
        <strain evidence="1 2">4M-K27</strain>
    </source>
</reference>
<gene>
    <name evidence="1" type="ORF">EKH80_23475</name>
</gene>
<keyword evidence="2" id="KW-1185">Reference proteome</keyword>
<dbReference type="Gene3D" id="2.60.40.3440">
    <property type="match status" value="1"/>
</dbReference>
<accession>A0A3S0RH25</accession>
<dbReference type="AlphaFoldDB" id="A0A3S0RH25"/>
<dbReference type="Pfam" id="PF17963">
    <property type="entry name" value="Big_9"/>
    <property type="match status" value="1"/>
</dbReference>
<protein>
    <submittedName>
        <fullName evidence="1">Uncharacterized protein</fullName>
    </submittedName>
</protein>
<dbReference type="EMBL" id="RYYV01000050">
    <property type="protein sequence ID" value="RUL68507.1"/>
    <property type="molecule type" value="Genomic_DNA"/>
</dbReference>
<dbReference type="RefSeq" id="WP_126687227.1">
    <property type="nucleotide sequence ID" value="NZ_RYYV01000050.1"/>
</dbReference>
<comment type="caution">
    <text evidence="1">The sequence shown here is derived from an EMBL/GenBank/DDBJ whole genome shotgun (WGS) entry which is preliminary data.</text>
</comment>
<dbReference type="OrthoDB" id="614750at2"/>
<name>A0A3S0RH25_9GAMM</name>
<organism evidence="1 2">
    <name type="scientific">Dyella choica</name>
    <dbReference type="NCBI Taxonomy" id="1927959"/>
    <lineage>
        <taxon>Bacteria</taxon>
        <taxon>Pseudomonadati</taxon>
        <taxon>Pseudomonadota</taxon>
        <taxon>Gammaproteobacteria</taxon>
        <taxon>Lysobacterales</taxon>
        <taxon>Rhodanobacteraceae</taxon>
        <taxon>Dyella</taxon>
    </lineage>
</organism>
<dbReference type="Proteomes" id="UP000274358">
    <property type="component" value="Unassembled WGS sequence"/>
</dbReference>
<evidence type="ECO:0000313" key="1">
    <source>
        <dbReference type="EMBL" id="RUL68507.1"/>
    </source>
</evidence>
<sequence>MFIFSQPNAPSQSDTVIVAQASQVNHGARREHILGICQAIPSFQKTPPTINEQGEYVLSFPAAGSDYFQMYENKVLPDTGTATVQSQPKHGILEDDGGGNYTYLPNPGYLGEDGATFLVDLNSQKVKVIYFFHVIEGHADMNSDRFQSLCKDGGMWQISALSASKKQIRR</sequence>
<evidence type="ECO:0000313" key="2">
    <source>
        <dbReference type="Proteomes" id="UP000274358"/>
    </source>
</evidence>